<proteinExistence type="predicted"/>
<dbReference type="PANTHER" id="PTHR46211:SF1">
    <property type="entry name" value="GLYCEROPHOSPHODIESTER PHOSPHODIESTERASE, CYTOPLASMIC"/>
    <property type="match status" value="1"/>
</dbReference>
<dbReference type="Gene3D" id="3.20.20.190">
    <property type="entry name" value="Phosphatidylinositol (PI) phosphodiesterase"/>
    <property type="match status" value="1"/>
</dbReference>
<evidence type="ECO:0000313" key="2">
    <source>
        <dbReference type="EMBL" id="GAG11531.1"/>
    </source>
</evidence>
<organism evidence="2">
    <name type="scientific">marine sediment metagenome</name>
    <dbReference type="NCBI Taxonomy" id="412755"/>
    <lineage>
        <taxon>unclassified sequences</taxon>
        <taxon>metagenomes</taxon>
        <taxon>ecological metagenomes</taxon>
    </lineage>
</organism>
<feature type="non-terminal residue" evidence="2">
    <location>
        <position position="116"/>
    </location>
</feature>
<accession>X0WFQ2</accession>
<dbReference type="EMBL" id="BARS01024758">
    <property type="protein sequence ID" value="GAG11531.1"/>
    <property type="molecule type" value="Genomic_DNA"/>
</dbReference>
<dbReference type="CDD" id="cd08566">
    <property type="entry name" value="GDPD_AtGDE_like"/>
    <property type="match status" value="1"/>
</dbReference>
<name>X0WFQ2_9ZZZZ</name>
<dbReference type="Pfam" id="PF03009">
    <property type="entry name" value="GDPD"/>
    <property type="match status" value="1"/>
</dbReference>
<dbReference type="GO" id="GO:0006629">
    <property type="term" value="P:lipid metabolic process"/>
    <property type="evidence" value="ECO:0007669"/>
    <property type="project" value="InterPro"/>
</dbReference>
<dbReference type="GO" id="GO:0008081">
    <property type="term" value="F:phosphoric diester hydrolase activity"/>
    <property type="evidence" value="ECO:0007669"/>
    <property type="project" value="InterPro"/>
</dbReference>
<dbReference type="PANTHER" id="PTHR46211">
    <property type="entry name" value="GLYCEROPHOSPHORYL DIESTER PHOSPHODIESTERASE"/>
    <property type="match status" value="1"/>
</dbReference>
<dbReference type="InterPro" id="IPR017946">
    <property type="entry name" value="PLC-like_Pdiesterase_TIM-brl"/>
</dbReference>
<dbReference type="InterPro" id="IPR030395">
    <property type="entry name" value="GP_PDE_dom"/>
</dbReference>
<protein>
    <recommendedName>
        <fullName evidence="1">GP-PDE domain-containing protein</fullName>
    </recommendedName>
</protein>
<dbReference type="AlphaFoldDB" id="X0WFQ2"/>
<evidence type="ECO:0000259" key="1">
    <source>
        <dbReference type="PROSITE" id="PS51704"/>
    </source>
</evidence>
<reference evidence="2" key="1">
    <citation type="journal article" date="2014" name="Front. Microbiol.">
        <title>High frequency of phylogenetically diverse reductive dehalogenase-homologous genes in deep subseafloor sedimentary metagenomes.</title>
        <authorList>
            <person name="Kawai M."/>
            <person name="Futagami T."/>
            <person name="Toyoda A."/>
            <person name="Takaki Y."/>
            <person name="Nishi S."/>
            <person name="Hori S."/>
            <person name="Arai W."/>
            <person name="Tsubouchi T."/>
            <person name="Morono Y."/>
            <person name="Uchiyama I."/>
            <person name="Ito T."/>
            <person name="Fujiyama A."/>
            <person name="Inagaki F."/>
            <person name="Takami H."/>
        </authorList>
    </citation>
    <scope>NUCLEOTIDE SEQUENCE</scope>
    <source>
        <strain evidence="2">Expedition CK06-06</strain>
    </source>
</reference>
<gene>
    <name evidence="2" type="ORF">S01H1_39251</name>
</gene>
<feature type="domain" description="GP-PDE" evidence="1">
    <location>
        <begin position="2"/>
        <end position="116"/>
    </location>
</feature>
<sequence length="116" mass="13095">MVLRIAHRGASGYAPEDSLEAFRKAVKLKIDAVEFDVHHTKDGELVVMHDHNLKRTTDCLGSIHKCSLKELRKCHEPNGEPVPTLQEAIDILKGHCILKLDIKDNNIIEKVLKLIK</sequence>
<dbReference type="SUPFAM" id="SSF51695">
    <property type="entry name" value="PLC-like phosphodiesterases"/>
    <property type="match status" value="1"/>
</dbReference>
<comment type="caution">
    <text evidence="2">The sequence shown here is derived from an EMBL/GenBank/DDBJ whole genome shotgun (WGS) entry which is preliminary data.</text>
</comment>
<dbReference type="PROSITE" id="PS51704">
    <property type="entry name" value="GP_PDE"/>
    <property type="match status" value="1"/>
</dbReference>